<keyword evidence="10" id="KW-0408">Iron</keyword>
<sequence>MGPHRLEPKASPPNIFLYSGAPRTAQVQNKPSVGEHRPGSCGSSRYPAGHCVQIRSHNSVSARRHFKTLHISKKGTRKKDNMAYTKDFYHILGLEAPHWNNSIKAQSTADLRRGYKIALLAAHPDKQSSGTTDAVKKTTRGGDEGYTVDDVKEAYNILSDPKSRADYDNWLLHNRDTLRSSRSSLHTASLLPSSDFILGLELLDLSDFDVVETRSDISAKVDSARGDNMSEEEEQMQWTRRCRCGAETGFRILEEELEDAEGRGEKEVLVGCEGCSLWVRVGFEVEVG</sequence>
<evidence type="ECO:0000256" key="8">
    <source>
        <dbReference type="ARBA" id="ARBA00022723"/>
    </source>
</evidence>
<dbReference type="InterPro" id="IPR036671">
    <property type="entry name" value="DPH_MB_sf"/>
</dbReference>
<name>A0A6S6W6U5_9PLEO</name>
<keyword evidence="11" id="KW-0539">Nucleus</keyword>
<dbReference type="GO" id="GO:0005737">
    <property type="term" value="C:cytoplasm"/>
    <property type="evidence" value="ECO:0007669"/>
    <property type="project" value="UniProtKB-SubCell"/>
</dbReference>
<proteinExistence type="inferred from homology"/>
<evidence type="ECO:0000256" key="9">
    <source>
        <dbReference type="ARBA" id="ARBA00022833"/>
    </source>
</evidence>
<dbReference type="PANTHER" id="PTHR21454">
    <property type="entry name" value="DPH3 HOMOLOG-RELATED"/>
    <property type="match status" value="1"/>
</dbReference>
<reference evidence="12" key="1">
    <citation type="submission" date="2021-02" db="EMBL/GenBank/DDBJ databases">
        <authorList>
            <person name="Syme A R."/>
            <person name="Syme A R."/>
            <person name="Moolhuijzen P."/>
        </authorList>
    </citation>
    <scope>NUCLEOTIDE SEQUENCE</scope>
    <source>
        <strain evidence="12">W1-1</strain>
    </source>
</reference>
<dbReference type="InterPro" id="IPR044248">
    <property type="entry name" value="DPH3/4-like"/>
</dbReference>
<dbReference type="SUPFAM" id="SSF144217">
    <property type="entry name" value="CSL zinc finger"/>
    <property type="match status" value="1"/>
</dbReference>
<evidence type="ECO:0000256" key="5">
    <source>
        <dbReference type="ARBA" id="ARBA00006169"/>
    </source>
</evidence>
<evidence type="ECO:0000256" key="7">
    <source>
        <dbReference type="ARBA" id="ARBA00022490"/>
    </source>
</evidence>
<dbReference type="GO" id="GO:0046872">
    <property type="term" value="F:metal ion binding"/>
    <property type="evidence" value="ECO:0007669"/>
    <property type="project" value="UniProtKB-KW"/>
</dbReference>
<dbReference type="SUPFAM" id="SSF46565">
    <property type="entry name" value="Chaperone J-domain"/>
    <property type="match status" value="1"/>
</dbReference>
<comment type="function">
    <text evidence="1">Required for the first step of diphthamide biosynthesis, the transfer of 3-amino-3-carboxypropyl from S-adenosyl-L-methionine to a histidine residue. Diphthamide is a post-translational modification of histidine which occurs in elongation factor 2.</text>
</comment>
<dbReference type="AlphaFoldDB" id="A0A6S6W6U5"/>
<evidence type="ECO:0000313" key="13">
    <source>
        <dbReference type="Proteomes" id="UP000472372"/>
    </source>
</evidence>
<evidence type="ECO:0000256" key="2">
    <source>
        <dbReference type="ARBA" id="ARBA00004123"/>
    </source>
</evidence>
<protein>
    <recommendedName>
        <fullName evidence="6">Diphthamide biosynthesis protein 4</fullName>
    </recommendedName>
</protein>
<dbReference type="PANTHER" id="PTHR21454:SF46">
    <property type="entry name" value="DIPHTHAMIDE BIOSYNTHESIS PROTEIN 4"/>
    <property type="match status" value="1"/>
</dbReference>
<dbReference type="PROSITE" id="PS50076">
    <property type="entry name" value="DNAJ_2"/>
    <property type="match status" value="1"/>
</dbReference>
<dbReference type="Gene3D" id="3.10.660.10">
    <property type="entry name" value="DPH Zinc finger"/>
    <property type="match status" value="1"/>
</dbReference>
<dbReference type="InterPro" id="IPR007872">
    <property type="entry name" value="DPH_MB_dom"/>
</dbReference>
<evidence type="ECO:0000256" key="1">
    <source>
        <dbReference type="ARBA" id="ARBA00003474"/>
    </source>
</evidence>
<dbReference type="Pfam" id="PF05207">
    <property type="entry name" value="Zn_ribbon_CSL"/>
    <property type="match status" value="1"/>
</dbReference>
<comment type="subcellular location">
    <subcellularLocation>
        <location evidence="3">Cytoplasm</location>
    </subcellularLocation>
    <subcellularLocation>
        <location evidence="2">Nucleus</location>
    </subcellularLocation>
</comment>
<comment type="pathway">
    <text evidence="4">Protein modification; peptidyl-diphthamide biosynthesis.</text>
</comment>
<dbReference type="EMBL" id="HG992981">
    <property type="protein sequence ID" value="CAE7177804.1"/>
    <property type="molecule type" value="Genomic_DNA"/>
</dbReference>
<evidence type="ECO:0000256" key="11">
    <source>
        <dbReference type="ARBA" id="ARBA00023242"/>
    </source>
</evidence>
<gene>
    <name evidence="12" type="ORF">PTTW11_06238</name>
</gene>
<keyword evidence="9" id="KW-0862">Zinc</keyword>
<accession>A0A6S6W6U5</accession>
<evidence type="ECO:0000313" key="12">
    <source>
        <dbReference type="EMBL" id="CAE7177804.1"/>
    </source>
</evidence>
<evidence type="ECO:0000256" key="4">
    <source>
        <dbReference type="ARBA" id="ARBA00005156"/>
    </source>
</evidence>
<organism evidence="12 13">
    <name type="scientific">Pyrenophora teres f. teres</name>
    <dbReference type="NCBI Taxonomy" id="97479"/>
    <lineage>
        <taxon>Eukaryota</taxon>
        <taxon>Fungi</taxon>
        <taxon>Dikarya</taxon>
        <taxon>Ascomycota</taxon>
        <taxon>Pezizomycotina</taxon>
        <taxon>Dothideomycetes</taxon>
        <taxon>Pleosporomycetidae</taxon>
        <taxon>Pleosporales</taxon>
        <taxon>Pleosporineae</taxon>
        <taxon>Pleosporaceae</taxon>
        <taxon>Pyrenophora</taxon>
    </lineage>
</organism>
<comment type="similarity">
    <text evidence="5">Belongs to the DPH4 family.</text>
</comment>
<evidence type="ECO:0000256" key="6">
    <source>
        <dbReference type="ARBA" id="ARBA00021797"/>
    </source>
</evidence>
<dbReference type="UniPathway" id="UPA00559"/>
<dbReference type="PROSITE" id="PS51074">
    <property type="entry name" value="DPH_MB"/>
    <property type="match status" value="1"/>
</dbReference>
<keyword evidence="8" id="KW-0479">Metal-binding</keyword>
<dbReference type="InterPro" id="IPR036869">
    <property type="entry name" value="J_dom_sf"/>
</dbReference>
<evidence type="ECO:0000256" key="3">
    <source>
        <dbReference type="ARBA" id="ARBA00004496"/>
    </source>
</evidence>
<dbReference type="Proteomes" id="UP000472372">
    <property type="component" value="Chromosome 5"/>
</dbReference>
<keyword evidence="7" id="KW-0963">Cytoplasm</keyword>
<dbReference type="Pfam" id="PF00226">
    <property type="entry name" value="DnaJ"/>
    <property type="match status" value="1"/>
</dbReference>
<dbReference type="InterPro" id="IPR001623">
    <property type="entry name" value="DnaJ_domain"/>
</dbReference>
<dbReference type="GO" id="GO:0017183">
    <property type="term" value="P:protein histidyl modification to diphthamide"/>
    <property type="evidence" value="ECO:0007669"/>
    <property type="project" value="UniProtKB-UniPathway"/>
</dbReference>
<dbReference type="Gene3D" id="1.10.287.110">
    <property type="entry name" value="DnaJ domain"/>
    <property type="match status" value="1"/>
</dbReference>
<dbReference type="GO" id="GO:0005634">
    <property type="term" value="C:nucleus"/>
    <property type="evidence" value="ECO:0007669"/>
    <property type="project" value="UniProtKB-SubCell"/>
</dbReference>
<evidence type="ECO:0000256" key="10">
    <source>
        <dbReference type="ARBA" id="ARBA00023004"/>
    </source>
</evidence>